<protein>
    <recommendedName>
        <fullName evidence="1">Plasmid replication protein RepL domain-containing protein</fullName>
    </recommendedName>
</protein>
<dbReference type="SUPFAM" id="SSF46785">
    <property type="entry name" value="Winged helix' DNA-binding domain"/>
    <property type="match status" value="1"/>
</dbReference>
<sequence>MVKKSDKSLSYNANTQTLVGVSKKTFIDCDTGEQIYLDNIVKRQYGTKNFWKMYLMDFLTVLGIMESKQLDVFIYIAENTNQANNLFIGSYRKIANDVGVCYRTVTTIMKKLQDNNFIKKVQNGVWLVNPNIMMKGNDHKRQILLTYYQSDEPINEITFTRTQQKQLHIDNEDTALKLKQSKKIDDLLETTNNEEE</sequence>
<geneLocation type="plasmid" evidence="2">
    <name>pRGFK1361</name>
</geneLocation>
<dbReference type="GO" id="GO:0006276">
    <property type="term" value="P:plasmid maintenance"/>
    <property type="evidence" value="ECO:0007669"/>
    <property type="project" value="InterPro"/>
</dbReference>
<dbReference type="GO" id="GO:0006260">
    <property type="term" value="P:DNA replication"/>
    <property type="evidence" value="ECO:0007669"/>
    <property type="project" value="InterPro"/>
</dbReference>
<proteinExistence type="predicted"/>
<reference evidence="2" key="2">
    <citation type="submission" date="2015-07" db="EMBL/GenBank/DDBJ databases">
        <title>Plasmids, circular viruses and viroids from rat gut.</title>
        <authorList>
            <person name="Jorgensen T.J."/>
            <person name="Hansen M.A."/>
            <person name="Xu Z."/>
            <person name="Tabak M.A."/>
            <person name="Sorensen S.J."/>
            <person name="Hansen L.H."/>
        </authorList>
    </citation>
    <scope>NUCLEOTIDE SEQUENCE</scope>
    <source>
        <plasmid evidence="2">pRGFK1361</plasmid>
    </source>
</reference>
<keyword evidence="2" id="KW-0614">Plasmid</keyword>
<dbReference type="AlphaFoldDB" id="A0A0H5Q6L3"/>
<dbReference type="InterPro" id="IPR036390">
    <property type="entry name" value="WH_DNA-bd_sf"/>
</dbReference>
<reference evidence="2" key="1">
    <citation type="submission" date="2015-06" db="EMBL/GenBank/DDBJ databases">
        <authorList>
            <person name="Joergensen T."/>
        </authorList>
    </citation>
    <scope>NUCLEOTIDE SEQUENCE</scope>
    <source>
        <plasmid evidence="2">pRGFK1361</plasmid>
    </source>
</reference>
<name>A0A0H5Q6L3_9ZZZZ</name>
<evidence type="ECO:0000259" key="1">
    <source>
        <dbReference type="Pfam" id="PF05732"/>
    </source>
</evidence>
<accession>A0A0H5Q6L3</accession>
<organism evidence="2">
    <name type="scientific">uncultured prokaryote</name>
    <dbReference type="NCBI Taxonomy" id="198431"/>
    <lineage>
        <taxon>unclassified sequences</taxon>
        <taxon>environmental samples</taxon>
    </lineage>
</organism>
<feature type="domain" description="Plasmid replication protein RepL" evidence="1">
    <location>
        <begin position="19"/>
        <end position="159"/>
    </location>
</feature>
<dbReference type="Pfam" id="PF05732">
    <property type="entry name" value="RepL"/>
    <property type="match status" value="1"/>
</dbReference>
<dbReference type="InterPro" id="IPR008813">
    <property type="entry name" value="Plasmid_replication_RepL"/>
</dbReference>
<evidence type="ECO:0000313" key="2">
    <source>
        <dbReference type="EMBL" id="CRY97064.1"/>
    </source>
</evidence>
<dbReference type="EMBL" id="LN853922">
    <property type="protein sequence ID" value="CRY97064.1"/>
    <property type="molecule type" value="Genomic_DNA"/>
</dbReference>